<evidence type="ECO:0000259" key="6">
    <source>
        <dbReference type="SMART" id="SM00363"/>
    </source>
</evidence>
<evidence type="ECO:0000256" key="1">
    <source>
        <dbReference type="ARBA" id="ARBA00008396"/>
    </source>
</evidence>
<evidence type="ECO:0000256" key="5">
    <source>
        <dbReference type="SAM" id="MobiDB-lite"/>
    </source>
</evidence>
<dbReference type="Pfam" id="PF01479">
    <property type="entry name" value="S4"/>
    <property type="match status" value="1"/>
</dbReference>
<dbReference type="AlphaFoldDB" id="A0A7W2EHD9"/>
<dbReference type="InterPro" id="IPR036986">
    <property type="entry name" value="S4_RNA-bd_sf"/>
</dbReference>
<name>A0A7W2EHD9_9BURK</name>
<dbReference type="GO" id="GO:0003727">
    <property type="term" value="F:single-stranded RNA binding"/>
    <property type="evidence" value="ECO:0007669"/>
    <property type="project" value="InterPro"/>
</dbReference>
<proteinExistence type="inferred from homology"/>
<comment type="similarity">
    <text evidence="1">Belongs to the HSP15 family.</text>
</comment>
<evidence type="ECO:0000256" key="2">
    <source>
        <dbReference type="ARBA" id="ARBA00022884"/>
    </source>
</evidence>
<dbReference type="InterPro" id="IPR025708">
    <property type="entry name" value="HSP15"/>
</dbReference>
<feature type="domain" description="RNA-binding S4" evidence="6">
    <location>
        <begin position="5"/>
        <end position="71"/>
    </location>
</feature>
<reference evidence="7 8" key="1">
    <citation type="submission" date="2020-07" db="EMBL/GenBank/DDBJ databases">
        <title>Novel species isolated from subtropical streams in China.</title>
        <authorList>
            <person name="Lu H."/>
        </authorList>
    </citation>
    <scope>NUCLEOTIDE SEQUENCE [LARGE SCALE GENOMIC DNA]</scope>
    <source>
        <strain evidence="7 8">FT3S</strain>
    </source>
</reference>
<feature type="region of interest" description="Disordered" evidence="5">
    <location>
        <begin position="101"/>
        <end position="127"/>
    </location>
</feature>
<dbReference type="GO" id="GO:0003677">
    <property type="term" value="F:DNA binding"/>
    <property type="evidence" value="ECO:0007669"/>
    <property type="project" value="UniProtKB-KW"/>
</dbReference>
<dbReference type="PIRSF" id="PIRSF016821">
    <property type="entry name" value="HSP15"/>
    <property type="match status" value="1"/>
</dbReference>
<dbReference type="GO" id="GO:0043023">
    <property type="term" value="F:ribosomal large subunit binding"/>
    <property type="evidence" value="ECO:0007669"/>
    <property type="project" value="InterPro"/>
</dbReference>
<evidence type="ECO:0000313" key="8">
    <source>
        <dbReference type="Proteomes" id="UP000566711"/>
    </source>
</evidence>
<feature type="compositionally biased region" description="Basic and acidic residues" evidence="5">
    <location>
        <begin position="101"/>
        <end position="110"/>
    </location>
</feature>
<evidence type="ECO:0000313" key="7">
    <source>
        <dbReference type="EMBL" id="MBA5605964.1"/>
    </source>
</evidence>
<dbReference type="GO" id="GO:0034605">
    <property type="term" value="P:cellular response to heat"/>
    <property type="evidence" value="ECO:0007669"/>
    <property type="project" value="InterPro"/>
</dbReference>
<protein>
    <submittedName>
        <fullName evidence="7">RNA-binding S4 domain-containing protein</fullName>
    </submittedName>
</protein>
<dbReference type="EMBL" id="JACEZS010000008">
    <property type="protein sequence ID" value="MBA5605964.1"/>
    <property type="molecule type" value="Genomic_DNA"/>
</dbReference>
<dbReference type="SUPFAM" id="SSF55174">
    <property type="entry name" value="Alpha-L RNA-binding motif"/>
    <property type="match status" value="1"/>
</dbReference>
<keyword evidence="2 4" id="KW-0694">RNA-binding</keyword>
<dbReference type="Proteomes" id="UP000566711">
    <property type="component" value="Unassembled WGS sequence"/>
</dbReference>
<dbReference type="Gene3D" id="3.10.290.10">
    <property type="entry name" value="RNA-binding S4 domain"/>
    <property type="match status" value="1"/>
</dbReference>
<dbReference type="InterPro" id="IPR002942">
    <property type="entry name" value="S4_RNA-bd"/>
</dbReference>
<accession>A0A7W2EHD9</accession>
<dbReference type="RefSeq" id="WP_182217490.1">
    <property type="nucleotide sequence ID" value="NZ_JACEZS010000008.1"/>
</dbReference>
<comment type="caution">
    <text evidence="7">The sequence shown here is derived from an EMBL/GenBank/DDBJ whole genome shotgun (WGS) entry which is preliminary data.</text>
</comment>
<dbReference type="SMART" id="SM00363">
    <property type="entry name" value="S4"/>
    <property type="match status" value="1"/>
</dbReference>
<evidence type="ECO:0000256" key="4">
    <source>
        <dbReference type="PROSITE-ProRule" id="PRU00182"/>
    </source>
</evidence>
<keyword evidence="3" id="KW-0238">DNA-binding</keyword>
<keyword evidence="8" id="KW-1185">Reference proteome</keyword>
<evidence type="ECO:0000256" key="3">
    <source>
        <dbReference type="ARBA" id="ARBA00023125"/>
    </source>
</evidence>
<sequence length="127" mass="14149">MNETVRLDKWLWAARFFKTRSLATDAVDSGRVKLGGEHIKPARALRVGDKLLIDNGADRWEVVVLGLSDVRAAAPIARTLYEETAASVAARAETAERRRLFREPGADIKGRPTKRDRRQLGKLGDPD</sequence>
<organism evidence="7 8">
    <name type="scientific">Rugamonas fusca</name>
    <dbReference type="NCBI Taxonomy" id="2758568"/>
    <lineage>
        <taxon>Bacteria</taxon>
        <taxon>Pseudomonadati</taxon>
        <taxon>Pseudomonadota</taxon>
        <taxon>Betaproteobacteria</taxon>
        <taxon>Burkholderiales</taxon>
        <taxon>Oxalobacteraceae</taxon>
        <taxon>Telluria group</taxon>
        <taxon>Rugamonas</taxon>
    </lineage>
</organism>
<gene>
    <name evidence="7" type="ORF">H3H36_11395</name>
</gene>
<dbReference type="PROSITE" id="PS50889">
    <property type="entry name" value="S4"/>
    <property type="match status" value="1"/>
</dbReference>
<dbReference type="CDD" id="cd00165">
    <property type="entry name" value="S4"/>
    <property type="match status" value="1"/>
</dbReference>